<name>A0A1A8Z7V1_9ACTN</name>
<evidence type="ECO:0000313" key="2">
    <source>
        <dbReference type="Proteomes" id="UP000199385"/>
    </source>
</evidence>
<organism evidence="1 2">
    <name type="scientific">Micromonospora auratinigra</name>
    <dbReference type="NCBI Taxonomy" id="261654"/>
    <lineage>
        <taxon>Bacteria</taxon>
        <taxon>Bacillati</taxon>
        <taxon>Actinomycetota</taxon>
        <taxon>Actinomycetes</taxon>
        <taxon>Micromonosporales</taxon>
        <taxon>Micromonosporaceae</taxon>
        <taxon>Micromonospora</taxon>
    </lineage>
</organism>
<dbReference type="PATRIC" id="fig|261654.4.peg.1080"/>
<dbReference type="EMBL" id="LT594323">
    <property type="protein sequence ID" value="SBT39863.1"/>
    <property type="molecule type" value="Genomic_DNA"/>
</dbReference>
<sequence>MTASSATSLFAALLDRSVARIAELVADGRHVDRLAVAEIADVWDNSTLPFFRVALSRPGWVRERRARAALAWMADLGPARREWLVEQAAAAGHRLSPLLPPVVDHGPHHRDYRGVVHPGVVPLTGAGVDSVARDYDLARAEVRELRVERAGRLLRGGVAVAAPRRYTGSGGHADAVVRLDLTDLREVRCDSADRSGLTLTLDQGGVEVRLGARGSLRAAAAVVGFDDASWHESQAGRAAVADTPVERRVRRPRPIERPALGDGTADAAMVLRELMLVIRSVRYPKLVGRIPVRTLCDAVAGAGDAVLTAAGRPWPVRDRAFRRLAEGWLGAAGPAAHLLVRWLPPGHWARAAVPAGPPPAAPVGLPDRAQLTLAAYAWSGPDGDTSAVVNLAVPEGDGGWGLRAVQFPGPVRLALRTAAFTAPGALSRADDGSLRLGAEDLAVTVG</sequence>
<dbReference type="STRING" id="261654.GA0070611_1053"/>
<protein>
    <submittedName>
        <fullName evidence="1">Uncharacterized protein</fullName>
    </submittedName>
</protein>
<dbReference type="RefSeq" id="WP_091658301.1">
    <property type="nucleotide sequence ID" value="NZ_LT594323.1"/>
</dbReference>
<dbReference type="OrthoDB" id="3276907at2"/>
<proteinExistence type="predicted"/>
<gene>
    <name evidence="1" type="ORF">GA0070611_1053</name>
</gene>
<dbReference type="AlphaFoldDB" id="A0A1A8Z7V1"/>
<accession>A0A1A8Z7V1</accession>
<keyword evidence="2" id="KW-1185">Reference proteome</keyword>
<dbReference type="Proteomes" id="UP000199385">
    <property type="component" value="Chromosome I"/>
</dbReference>
<evidence type="ECO:0000313" key="1">
    <source>
        <dbReference type="EMBL" id="SBT39863.1"/>
    </source>
</evidence>
<reference evidence="2" key="1">
    <citation type="submission" date="2016-06" db="EMBL/GenBank/DDBJ databases">
        <authorList>
            <person name="Varghese N."/>
            <person name="Submissions Spin"/>
        </authorList>
    </citation>
    <scope>NUCLEOTIDE SEQUENCE [LARGE SCALE GENOMIC DNA]</scope>
    <source>
        <strain evidence="2">DSM 44815</strain>
    </source>
</reference>